<dbReference type="PANTHER" id="PTHR47307:SF1">
    <property type="entry name" value="GLUTATHIONE-REGULATED POTASSIUM-EFFLUX SYSTEM ANCILLARY PROTEIN KEFG"/>
    <property type="match status" value="1"/>
</dbReference>
<dbReference type="InterPro" id="IPR046980">
    <property type="entry name" value="KefG/KefF"/>
</dbReference>
<protein>
    <submittedName>
        <fullName evidence="3">NAD(P)H oxidoreductase</fullName>
    </submittedName>
</protein>
<dbReference type="InterPro" id="IPR029039">
    <property type="entry name" value="Flavoprotein-like_sf"/>
</dbReference>
<name>A0ABQ3HTS3_9SPHI</name>
<reference evidence="4" key="1">
    <citation type="journal article" date="2019" name="Int. J. Syst. Evol. Microbiol.">
        <title>The Global Catalogue of Microorganisms (GCM) 10K type strain sequencing project: providing services to taxonomists for standard genome sequencing and annotation.</title>
        <authorList>
            <consortium name="The Broad Institute Genomics Platform"/>
            <consortium name="The Broad Institute Genome Sequencing Center for Infectious Disease"/>
            <person name="Wu L."/>
            <person name="Ma J."/>
        </authorList>
    </citation>
    <scope>NUCLEOTIDE SEQUENCE [LARGE SCALE GENOMIC DNA]</scope>
    <source>
        <strain evidence="4">CGMCC 1.12966</strain>
    </source>
</reference>
<keyword evidence="4" id="KW-1185">Reference proteome</keyword>
<proteinExistence type="predicted"/>
<organism evidence="3 4">
    <name type="scientific">Sphingobacterium griseoflavum</name>
    <dbReference type="NCBI Taxonomy" id="1474952"/>
    <lineage>
        <taxon>Bacteria</taxon>
        <taxon>Pseudomonadati</taxon>
        <taxon>Bacteroidota</taxon>
        <taxon>Sphingobacteriia</taxon>
        <taxon>Sphingobacteriales</taxon>
        <taxon>Sphingobacteriaceae</taxon>
        <taxon>Sphingobacterium</taxon>
    </lineage>
</organism>
<evidence type="ECO:0000313" key="4">
    <source>
        <dbReference type="Proteomes" id="UP000620550"/>
    </source>
</evidence>
<comment type="caution">
    <text evidence="3">The sequence shown here is derived from an EMBL/GenBank/DDBJ whole genome shotgun (WGS) entry which is preliminary data.</text>
</comment>
<gene>
    <name evidence="3" type="ORF">GCM10017764_03680</name>
</gene>
<dbReference type="EMBL" id="BNAF01000001">
    <property type="protein sequence ID" value="GHE23400.1"/>
    <property type="molecule type" value="Genomic_DNA"/>
</dbReference>
<evidence type="ECO:0000256" key="1">
    <source>
        <dbReference type="ARBA" id="ARBA00023002"/>
    </source>
</evidence>
<dbReference type="SUPFAM" id="SSF52218">
    <property type="entry name" value="Flavoproteins"/>
    <property type="match status" value="1"/>
</dbReference>
<evidence type="ECO:0000313" key="3">
    <source>
        <dbReference type="EMBL" id="GHE23400.1"/>
    </source>
</evidence>
<dbReference type="Gene3D" id="3.40.50.360">
    <property type="match status" value="1"/>
</dbReference>
<sequence>MTIMKTLIIVTHPDITSSVVNKRWVEELEKFPEKYVIHQLHRVYPTGEIDVFAEQRLIEQYDKIIFQFPFYWFSCPGFLKKWMDEVLTHGWAYGSKSGYKMSGKRIGLAMSVGVDEHEYQENEKYKYTIQELLRPFELSFAYVKAAYQPFFAFYGLEYNATAERVAQSVPAYLAYLESIDAVDMNCPV</sequence>
<dbReference type="Proteomes" id="UP000620550">
    <property type="component" value="Unassembled WGS sequence"/>
</dbReference>
<keyword evidence="1" id="KW-0560">Oxidoreductase</keyword>
<accession>A0ABQ3HTS3</accession>
<dbReference type="PANTHER" id="PTHR47307">
    <property type="entry name" value="GLUTATHIONE-REGULATED POTASSIUM-EFFLUX SYSTEM ANCILLARY PROTEIN KEFG"/>
    <property type="match status" value="1"/>
</dbReference>
<evidence type="ECO:0000259" key="2">
    <source>
        <dbReference type="Pfam" id="PF02525"/>
    </source>
</evidence>
<dbReference type="InterPro" id="IPR003680">
    <property type="entry name" value="Flavodoxin_fold"/>
</dbReference>
<feature type="domain" description="Flavodoxin-like fold" evidence="2">
    <location>
        <begin position="4"/>
        <end position="175"/>
    </location>
</feature>
<dbReference type="Pfam" id="PF02525">
    <property type="entry name" value="Flavodoxin_2"/>
    <property type="match status" value="1"/>
</dbReference>